<dbReference type="PANTHER" id="PTHR11040">
    <property type="entry name" value="ZINC/IRON TRANSPORTER"/>
    <property type="match status" value="1"/>
</dbReference>
<evidence type="ECO:0000256" key="1">
    <source>
        <dbReference type="ARBA" id="ARBA00004651"/>
    </source>
</evidence>
<keyword evidence="5" id="KW-0862">Zinc</keyword>
<sequence>MQDLWEIFKISTIAGLATTLGSLLVLLFGKPQERILASLLAGAGGVMLAVVSVDLLPNAWKIGPPLQVGLGFALGLFFMLIADRQLKTPGRDSSLPLTRRQRLKRTGLLVATGIALHDIPEGMAIAISQEAAPSLGLLIAIAITLHNLPEGMATTAPLTMAGIRWWKILALNIGIAVFTPLGALIGLLALEGVENSLAFFLAFAAGAMTFLVFAELIPLSRERHPHYALLGGTIGFLFFALISMLLPA</sequence>
<dbReference type="PANTHER" id="PTHR11040:SF211">
    <property type="entry name" value="ZINC TRANSPORTER ZIP11"/>
    <property type="match status" value="1"/>
</dbReference>
<dbReference type="InterPro" id="IPR003689">
    <property type="entry name" value="ZIP"/>
</dbReference>
<keyword evidence="7 8" id="KW-0472">Membrane</keyword>
<reference evidence="9 10" key="1">
    <citation type="submission" date="2015-06" db="EMBL/GenBank/DDBJ databases">
        <title>Draft genome of the moderately acidophilic sulfate reducer Candidatus Desulfosporosinus acididurans strain M1.</title>
        <authorList>
            <person name="Poehlein A."/>
            <person name="Petzsch P."/>
            <person name="Johnson B.D."/>
            <person name="Schloemann M."/>
            <person name="Daniel R."/>
            <person name="Muehling M."/>
        </authorList>
    </citation>
    <scope>NUCLEOTIDE SEQUENCE [LARGE SCALE GENOMIC DNA]</scope>
    <source>
        <strain evidence="9 10">M1</strain>
    </source>
</reference>
<evidence type="ECO:0000256" key="3">
    <source>
        <dbReference type="ARBA" id="ARBA00022475"/>
    </source>
</evidence>
<organism evidence="9 10">
    <name type="scientific">Desulfosporosinus acididurans</name>
    <dbReference type="NCBI Taxonomy" id="476652"/>
    <lineage>
        <taxon>Bacteria</taxon>
        <taxon>Bacillati</taxon>
        <taxon>Bacillota</taxon>
        <taxon>Clostridia</taxon>
        <taxon>Eubacteriales</taxon>
        <taxon>Desulfitobacteriaceae</taxon>
        <taxon>Desulfosporosinus</taxon>
    </lineage>
</organism>
<keyword evidence="4 8" id="KW-0812">Transmembrane</keyword>
<evidence type="ECO:0000256" key="8">
    <source>
        <dbReference type="SAM" id="Phobius"/>
    </source>
</evidence>
<keyword evidence="10" id="KW-1185">Reference proteome</keyword>
<dbReference type="EMBL" id="LDZY01000015">
    <property type="protein sequence ID" value="KLU64341.1"/>
    <property type="molecule type" value="Genomic_DNA"/>
</dbReference>
<dbReference type="AlphaFoldDB" id="A0A0J1II27"/>
<comment type="subcellular location">
    <subcellularLocation>
        <location evidence="1">Cell membrane</location>
        <topology evidence="1">Multi-pass membrane protein</topology>
    </subcellularLocation>
</comment>
<comment type="similarity">
    <text evidence="2">Belongs to the ZIP transporter (TC 2.A.5) family.</text>
</comment>
<keyword evidence="3" id="KW-1003">Cell membrane</keyword>
<dbReference type="PATRIC" id="fig|476652.3.peg.3991"/>
<protein>
    <submittedName>
        <fullName evidence="9">Zinc transporter ZupT</fullName>
    </submittedName>
</protein>
<feature type="transmembrane region" description="Helical" evidence="8">
    <location>
        <begin position="196"/>
        <end position="214"/>
    </location>
</feature>
<comment type="caution">
    <text evidence="9">The sequence shown here is derived from an EMBL/GenBank/DDBJ whole genome shotgun (WGS) entry which is preliminary data.</text>
</comment>
<dbReference type="GO" id="GO:0005385">
    <property type="term" value="F:zinc ion transmembrane transporter activity"/>
    <property type="evidence" value="ECO:0007669"/>
    <property type="project" value="TreeGrafter"/>
</dbReference>
<evidence type="ECO:0000256" key="7">
    <source>
        <dbReference type="ARBA" id="ARBA00023136"/>
    </source>
</evidence>
<accession>A0A0J1II27</accession>
<dbReference type="Proteomes" id="UP000036356">
    <property type="component" value="Unassembled WGS sequence"/>
</dbReference>
<feature type="transmembrane region" description="Helical" evidence="8">
    <location>
        <begin position="62"/>
        <end position="82"/>
    </location>
</feature>
<keyword evidence="6 8" id="KW-1133">Transmembrane helix</keyword>
<evidence type="ECO:0000313" key="10">
    <source>
        <dbReference type="Proteomes" id="UP000036356"/>
    </source>
</evidence>
<gene>
    <name evidence="9" type="primary">zupT</name>
    <name evidence="9" type="ORF">DEAC_c37750</name>
</gene>
<proteinExistence type="inferred from homology"/>
<evidence type="ECO:0000256" key="6">
    <source>
        <dbReference type="ARBA" id="ARBA00022989"/>
    </source>
</evidence>
<evidence type="ECO:0000256" key="2">
    <source>
        <dbReference type="ARBA" id="ARBA00006939"/>
    </source>
</evidence>
<feature type="transmembrane region" description="Helical" evidence="8">
    <location>
        <begin position="6"/>
        <end position="28"/>
    </location>
</feature>
<dbReference type="RefSeq" id="WP_047811552.1">
    <property type="nucleotide sequence ID" value="NZ_LDZY01000015.1"/>
</dbReference>
<evidence type="ECO:0000256" key="5">
    <source>
        <dbReference type="ARBA" id="ARBA00022833"/>
    </source>
</evidence>
<feature type="transmembrane region" description="Helical" evidence="8">
    <location>
        <begin position="226"/>
        <end position="246"/>
    </location>
</feature>
<evidence type="ECO:0000313" key="9">
    <source>
        <dbReference type="EMBL" id="KLU64341.1"/>
    </source>
</evidence>
<name>A0A0J1II27_9FIRM</name>
<feature type="transmembrane region" description="Helical" evidence="8">
    <location>
        <begin position="169"/>
        <end position="190"/>
    </location>
</feature>
<dbReference type="Pfam" id="PF02535">
    <property type="entry name" value="Zip"/>
    <property type="match status" value="1"/>
</dbReference>
<feature type="transmembrane region" description="Helical" evidence="8">
    <location>
        <begin position="35"/>
        <end position="56"/>
    </location>
</feature>
<evidence type="ECO:0000256" key="4">
    <source>
        <dbReference type="ARBA" id="ARBA00022692"/>
    </source>
</evidence>
<dbReference type="STRING" id="476652.DEAC_c37750"/>
<dbReference type="GO" id="GO:0005886">
    <property type="term" value="C:plasma membrane"/>
    <property type="evidence" value="ECO:0007669"/>
    <property type="project" value="UniProtKB-SubCell"/>
</dbReference>